<dbReference type="GO" id="GO:0004420">
    <property type="term" value="F:hydroxymethylglutaryl-CoA reductase (NADPH) activity"/>
    <property type="evidence" value="ECO:0007669"/>
    <property type="project" value="InterPro"/>
</dbReference>
<dbReference type="Gene3D" id="1.10.8.660">
    <property type="match status" value="1"/>
</dbReference>
<dbReference type="CDD" id="cd00644">
    <property type="entry name" value="HMG-CoA_reductase_classII"/>
    <property type="match status" value="1"/>
</dbReference>
<dbReference type="InterPro" id="IPR009029">
    <property type="entry name" value="HMG_CoA_Rdtase_sub-bd_dom_sf"/>
</dbReference>
<dbReference type="RefSeq" id="WP_094722703.1">
    <property type="nucleotide sequence ID" value="NZ_MWWS01000004.1"/>
</dbReference>
<keyword evidence="2 3" id="KW-0560">Oxidoreductase</keyword>
<dbReference type="InterPro" id="IPR023076">
    <property type="entry name" value="HMG_CoA_Rdtase_CS"/>
</dbReference>
<dbReference type="PRINTS" id="PR00071">
    <property type="entry name" value="HMGCOARDTASE"/>
</dbReference>
<dbReference type="PROSITE" id="PS01192">
    <property type="entry name" value="HMG_COA_REDUCTASE_3"/>
    <property type="match status" value="1"/>
</dbReference>
<dbReference type="EMBL" id="MWWS01000004">
    <property type="protein sequence ID" value="OZG50192.1"/>
    <property type="molecule type" value="Genomic_DNA"/>
</dbReference>
<dbReference type="Proteomes" id="UP000216004">
    <property type="component" value="Unassembled WGS sequence"/>
</dbReference>
<dbReference type="OrthoDB" id="9764892at2"/>
<dbReference type="Pfam" id="PF00368">
    <property type="entry name" value="HMG-CoA_red"/>
    <property type="match status" value="1"/>
</dbReference>
<dbReference type="UniPathway" id="UPA00257">
    <property type="reaction ID" value="UER00367"/>
</dbReference>
<dbReference type="InterPro" id="IPR004553">
    <property type="entry name" value="HMG_CoA_Rdtase_bac-typ"/>
</dbReference>
<evidence type="ECO:0000256" key="2">
    <source>
        <dbReference type="ARBA" id="ARBA00023002"/>
    </source>
</evidence>
<sequence length="420" mass="44829">MKFRDMSTEERLRMLLSEGHLDEQDTGLLAQSPGLPTDVASNMIENQIGTFPVPLGLAQHFIIDGKPTIVPLAVEEPSVIAAASNAAKRCYETGGFTTSVKRCGLTGQVVFNGTLDQPEQFLKEHREAVEVVAQTAHPSLVAHGGGLRNIEVLTYRECNFIEFRLTIDPAEAMGANVVNTICEAVGHYLCEQAPSLKLLMAILSNNAPLQSAHARAVFPFTQLSTAQMDGAQVAERMILASTFAEISQQRAATQNKGIMNGVDALILATGNDTRNIAAAAYSVLNPEHRTWTNWTVSENCLIGDIDIPMPLGAIGGAISTLPMAQLVMKLLGNPSASQLMGIAASVGLASNMAALFAIVTDGIQKGHMNLQLRSLAIMAGATGEQQIEQVANLLRQNVKHASLDIAKKAVSQIKRGSLDV</sequence>
<evidence type="ECO:0000256" key="3">
    <source>
        <dbReference type="RuleBase" id="RU361219"/>
    </source>
</evidence>
<comment type="similarity">
    <text evidence="1 3">Belongs to the HMG-CoA reductase family.</text>
</comment>
<evidence type="ECO:0000313" key="4">
    <source>
        <dbReference type="EMBL" id="OZG50192.1"/>
    </source>
</evidence>
<dbReference type="NCBIfam" id="TIGR00532">
    <property type="entry name" value="HMG_CoA_R_NAD"/>
    <property type="match status" value="1"/>
</dbReference>
<dbReference type="EC" id="1.1.1.88" evidence="3"/>
<name>A0A261ETJ2_9BIFI</name>
<comment type="pathway">
    <text evidence="3">Metabolic intermediate metabolism; (R)-mevalonate degradation; (S)-3-hydroxy-3-methylglutaryl-CoA from (R)-mevalonate: step 1/1.</text>
</comment>
<dbReference type="InterPro" id="IPR009023">
    <property type="entry name" value="HMG_CoA_Rdtase_NAD(P)-bd_sf"/>
</dbReference>
<keyword evidence="5" id="KW-1185">Reference proteome</keyword>
<gene>
    <name evidence="4" type="ORF">BOCO_0709</name>
</gene>
<comment type="caution">
    <text evidence="4">The sequence shown here is derived from an EMBL/GenBank/DDBJ whole genome shotgun (WGS) entry which is preliminary data.</text>
</comment>
<dbReference type="InterPro" id="IPR023074">
    <property type="entry name" value="HMG_CoA_Rdtase_cat_sf"/>
</dbReference>
<proteinExistence type="inferred from homology"/>
<reference evidence="4 5" key="1">
    <citation type="journal article" date="2017" name="BMC Genomics">
        <title>Comparative genomic and phylogenomic analyses of the Bifidobacteriaceae family.</title>
        <authorList>
            <person name="Lugli G.A."/>
            <person name="Milani C."/>
            <person name="Turroni F."/>
            <person name="Duranti S."/>
            <person name="Mancabelli L."/>
            <person name="Mangifesta M."/>
            <person name="Ferrario C."/>
            <person name="Modesto M."/>
            <person name="Mattarelli P."/>
            <person name="Jiri K."/>
            <person name="van Sinderen D."/>
            <person name="Ventura M."/>
        </authorList>
    </citation>
    <scope>NUCLEOTIDE SEQUENCE [LARGE SCALE GENOMIC DNA]</scope>
    <source>
        <strain evidence="4 5">DSM 22924</strain>
    </source>
</reference>
<accession>A0A261ETJ2</accession>
<dbReference type="InterPro" id="IPR002202">
    <property type="entry name" value="HMG_CoA_Rdtase"/>
</dbReference>
<dbReference type="SUPFAM" id="SSF55035">
    <property type="entry name" value="NAD-binding domain of HMG-CoA reductase"/>
    <property type="match status" value="1"/>
</dbReference>
<dbReference type="PROSITE" id="PS50065">
    <property type="entry name" value="HMG_COA_REDUCTASE_4"/>
    <property type="match status" value="1"/>
</dbReference>
<dbReference type="PANTHER" id="PTHR10572:SF24">
    <property type="entry name" value="3-HYDROXY-3-METHYLGLUTARYL-COENZYME A REDUCTASE"/>
    <property type="match status" value="1"/>
</dbReference>
<organism evidence="4 5">
    <name type="scientific">Bombiscardovia coagulans</name>
    <dbReference type="NCBI Taxonomy" id="686666"/>
    <lineage>
        <taxon>Bacteria</taxon>
        <taxon>Bacillati</taxon>
        <taxon>Actinomycetota</taxon>
        <taxon>Actinomycetes</taxon>
        <taxon>Bifidobacteriales</taxon>
        <taxon>Bifidobacteriaceae</taxon>
        <taxon>Bombiscardovia</taxon>
    </lineage>
</organism>
<dbReference type="AlphaFoldDB" id="A0A261ETJ2"/>
<protein>
    <recommendedName>
        <fullName evidence="3">3-hydroxy-3-methylglutaryl coenzyme A reductase</fullName>
        <shortName evidence="3">HMG-CoA reductase</shortName>
        <ecNumber evidence="3">1.1.1.88</ecNumber>
    </recommendedName>
</protein>
<keyword evidence="3" id="KW-0520">NAD</keyword>
<evidence type="ECO:0000256" key="1">
    <source>
        <dbReference type="ARBA" id="ARBA00007661"/>
    </source>
</evidence>
<evidence type="ECO:0000313" key="5">
    <source>
        <dbReference type="Proteomes" id="UP000216004"/>
    </source>
</evidence>
<comment type="catalytic activity">
    <reaction evidence="3">
        <text>(R)-mevalonate + 2 NAD(+) + CoA = (3S)-3-hydroxy-3-methylglutaryl-CoA + 2 NADH + 2 H(+)</text>
        <dbReference type="Rhea" id="RHEA:14833"/>
        <dbReference type="ChEBI" id="CHEBI:15378"/>
        <dbReference type="ChEBI" id="CHEBI:36464"/>
        <dbReference type="ChEBI" id="CHEBI:43074"/>
        <dbReference type="ChEBI" id="CHEBI:57287"/>
        <dbReference type="ChEBI" id="CHEBI:57540"/>
        <dbReference type="ChEBI" id="CHEBI:57945"/>
        <dbReference type="EC" id="1.1.1.88"/>
    </reaction>
</comment>
<dbReference type="GO" id="GO:0015936">
    <property type="term" value="P:coenzyme A metabolic process"/>
    <property type="evidence" value="ECO:0007669"/>
    <property type="project" value="InterPro"/>
</dbReference>
<dbReference type="GO" id="GO:0140643">
    <property type="term" value="F:hydroxymethylglutaryl-CoA reductase (NADH) activity"/>
    <property type="evidence" value="ECO:0007669"/>
    <property type="project" value="UniProtKB-EC"/>
</dbReference>
<dbReference type="PANTHER" id="PTHR10572">
    <property type="entry name" value="3-HYDROXY-3-METHYLGLUTARYL-COENZYME A REDUCTASE"/>
    <property type="match status" value="1"/>
</dbReference>
<dbReference type="Gene3D" id="3.90.770.10">
    <property type="entry name" value="3-hydroxy-3-methylglutaryl-coenzyme A Reductase, Chain A, domain 2"/>
    <property type="match status" value="2"/>
</dbReference>
<dbReference type="SUPFAM" id="SSF56542">
    <property type="entry name" value="Substrate-binding domain of HMG-CoA reductase"/>
    <property type="match status" value="1"/>
</dbReference>